<organism evidence="1 2">
    <name type="scientific">Antiquaquibacter oligotrophicus</name>
    <dbReference type="NCBI Taxonomy" id="2880260"/>
    <lineage>
        <taxon>Bacteria</taxon>
        <taxon>Bacillati</taxon>
        <taxon>Actinomycetota</taxon>
        <taxon>Actinomycetes</taxon>
        <taxon>Micrococcales</taxon>
        <taxon>Microbacteriaceae</taxon>
        <taxon>Antiquaquibacter</taxon>
    </lineage>
</organism>
<name>A0ABT6KM27_9MICO</name>
<dbReference type="RefSeq" id="WP_322132529.1">
    <property type="nucleotide sequence ID" value="NZ_CP085036.1"/>
</dbReference>
<proteinExistence type="predicted"/>
<evidence type="ECO:0000313" key="1">
    <source>
        <dbReference type="EMBL" id="MDH6180162.1"/>
    </source>
</evidence>
<comment type="caution">
    <text evidence="1">The sequence shown here is derived from an EMBL/GenBank/DDBJ whole genome shotgun (WGS) entry which is preliminary data.</text>
</comment>
<sequence length="151" mass="16704">MMHQGHTRLGGILAIAVLISTLTACSFLDSREIELQEVVGTWTYVAPTGHTSELSISRDNSFTLENAPQEFFPFGHARENSSWSDGIGSNEIADITGTIDLVNSASEIRFDIDDPDSFNGSRQGWLNRIRDSISFYVGDPDDEVVAEYTRD</sequence>
<gene>
    <name evidence="1" type="ORF">M2152_000344</name>
</gene>
<accession>A0ABT6KM27</accession>
<dbReference type="EMBL" id="JARXVQ010000001">
    <property type="protein sequence ID" value="MDH6180162.1"/>
    <property type="molecule type" value="Genomic_DNA"/>
</dbReference>
<keyword evidence="2" id="KW-1185">Reference proteome</keyword>
<reference evidence="1 2" key="1">
    <citation type="submission" date="2023-04" db="EMBL/GenBank/DDBJ databases">
        <title>Genome Encyclopedia of Bacteria and Archaea VI: Functional Genomics of Type Strains.</title>
        <authorList>
            <person name="Whitman W."/>
        </authorList>
    </citation>
    <scope>NUCLEOTIDE SEQUENCE [LARGE SCALE GENOMIC DNA]</scope>
    <source>
        <strain evidence="1 2">SG_E_30_P1</strain>
    </source>
</reference>
<evidence type="ECO:0008006" key="3">
    <source>
        <dbReference type="Google" id="ProtNLM"/>
    </source>
</evidence>
<protein>
    <recommendedName>
        <fullName evidence="3">Lipocalin-like domain-containing protein</fullName>
    </recommendedName>
</protein>
<evidence type="ECO:0000313" key="2">
    <source>
        <dbReference type="Proteomes" id="UP001160142"/>
    </source>
</evidence>
<dbReference type="Proteomes" id="UP001160142">
    <property type="component" value="Unassembled WGS sequence"/>
</dbReference>